<proteinExistence type="predicted"/>
<evidence type="ECO:0000313" key="2">
    <source>
        <dbReference type="Proteomes" id="UP000636010"/>
    </source>
</evidence>
<dbReference type="SUPFAM" id="SSF82171">
    <property type="entry name" value="DPP6 N-terminal domain-like"/>
    <property type="match status" value="1"/>
</dbReference>
<organism evidence="1 2">
    <name type="scientific">Marivirga lumbricoides</name>
    <dbReference type="NCBI Taxonomy" id="1046115"/>
    <lineage>
        <taxon>Bacteria</taxon>
        <taxon>Pseudomonadati</taxon>
        <taxon>Bacteroidota</taxon>
        <taxon>Cytophagia</taxon>
        <taxon>Cytophagales</taxon>
        <taxon>Marivirgaceae</taxon>
        <taxon>Marivirga</taxon>
    </lineage>
</organism>
<reference evidence="2" key="1">
    <citation type="journal article" date="2019" name="Int. J. Syst. Evol. Microbiol.">
        <title>The Global Catalogue of Microorganisms (GCM) 10K type strain sequencing project: providing services to taxonomists for standard genome sequencing and annotation.</title>
        <authorList>
            <consortium name="The Broad Institute Genomics Platform"/>
            <consortium name="The Broad Institute Genome Sequencing Center for Infectious Disease"/>
            <person name="Wu L."/>
            <person name="Ma J."/>
        </authorList>
    </citation>
    <scope>NUCLEOTIDE SEQUENCE [LARGE SCALE GENOMIC DNA]</scope>
    <source>
        <strain evidence="2">CGMCC 1.10832</strain>
    </source>
</reference>
<accession>A0ABQ1MNG3</accession>
<protein>
    <submittedName>
        <fullName evidence="1">Uncharacterized protein</fullName>
    </submittedName>
</protein>
<dbReference type="RefSeq" id="WP_188464740.1">
    <property type="nucleotide sequence ID" value="NZ_BMEC01000009.1"/>
</dbReference>
<sequence length="433" mass="48601">MVKDLLLLIGLFFFNVTVPLKAQTVIESVKRVSEEVNSEAEEIMPLLSNSGDSLFFSRVFYEKNEGGLYSGSDIWLSTRKADSGWSTSTNDVGKWNDKRNNFIVGISDRNHERILYLNNPKNPDRGIQFVKEVFGNWTNPELISIEGIAKNGYQGLYVSPDYEVILLSMSGESTNGEEDLYVSVKDERGNWKKPVNLGSTINTAQSEISPFLSKDKKTLYFASKGHGGFGDMDIFSSERLYNSWNVWSKPKNLGDKINSEAFDAYYSQYGDTLAYFSSNREGELADIYEVKMLQPKTIQNTVLPVADANTIAKRNYLTQTELKESLEIKELPFIQVQNDASINENAIAAEIIYFLINKLSQNPNLNLAIKVNVLEIMSTEKMVVTASQIASFIATEIQNAGINMERVQYDGVTIGNQNSADGVSFQVSFSFYK</sequence>
<evidence type="ECO:0000313" key="1">
    <source>
        <dbReference type="EMBL" id="GGC41747.1"/>
    </source>
</evidence>
<comment type="caution">
    <text evidence="1">The sequence shown here is derived from an EMBL/GenBank/DDBJ whole genome shotgun (WGS) entry which is preliminary data.</text>
</comment>
<dbReference type="Proteomes" id="UP000636010">
    <property type="component" value="Unassembled WGS sequence"/>
</dbReference>
<keyword evidence="2" id="KW-1185">Reference proteome</keyword>
<dbReference type="InterPro" id="IPR011659">
    <property type="entry name" value="WD40"/>
</dbReference>
<gene>
    <name evidence="1" type="ORF">GCM10011506_29160</name>
</gene>
<dbReference type="Pfam" id="PF07676">
    <property type="entry name" value="PD40"/>
    <property type="match status" value="1"/>
</dbReference>
<name>A0ABQ1MNG3_9BACT</name>
<dbReference type="EMBL" id="BMEC01000009">
    <property type="protein sequence ID" value="GGC41747.1"/>
    <property type="molecule type" value="Genomic_DNA"/>
</dbReference>